<dbReference type="InterPro" id="IPR050237">
    <property type="entry name" value="ATP-dep_AMP-bd_enzyme"/>
</dbReference>
<gene>
    <name evidence="4" type="ORF">BS329_20570</name>
</gene>
<feature type="domain" description="AMP-binding enzyme C-terminal" evidence="3">
    <location>
        <begin position="435"/>
        <end position="510"/>
    </location>
</feature>
<dbReference type="PROSITE" id="PS00455">
    <property type="entry name" value="AMP_BINDING"/>
    <property type="match status" value="1"/>
</dbReference>
<dbReference type="InterPro" id="IPR020845">
    <property type="entry name" value="AMP-binding_CS"/>
</dbReference>
<dbReference type="SUPFAM" id="SSF56801">
    <property type="entry name" value="Acetyl-CoA synthetase-like"/>
    <property type="match status" value="1"/>
</dbReference>
<dbReference type="CDD" id="cd05920">
    <property type="entry name" value="23DHB-AMP_lg"/>
    <property type="match status" value="1"/>
</dbReference>
<dbReference type="PANTHER" id="PTHR43767">
    <property type="entry name" value="LONG-CHAIN-FATTY-ACID--COA LIGASE"/>
    <property type="match status" value="1"/>
</dbReference>
<dbReference type="FunFam" id="2.30.38.10:FF:000003">
    <property type="entry name" value="Vibriobactin-specific 2,3-dihydroxybenzoate-AMP ligase"/>
    <property type="match status" value="1"/>
</dbReference>
<evidence type="ECO:0000259" key="3">
    <source>
        <dbReference type="Pfam" id="PF13193"/>
    </source>
</evidence>
<dbReference type="Proteomes" id="UP000187486">
    <property type="component" value="Unassembled WGS sequence"/>
</dbReference>
<keyword evidence="5" id="KW-1185">Reference proteome</keyword>
<dbReference type="Gene3D" id="2.30.38.10">
    <property type="entry name" value="Luciferase, Domain 3"/>
    <property type="match status" value="1"/>
</dbReference>
<dbReference type="GO" id="GO:0016878">
    <property type="term" value="F:acid-thiol ligase activity"/>
    <property type="evidence" value="ECO:0007669"/>
    <property type="project" value="UniProtKB-ARBA"/>
</dbReference>
<dbReference type="Gene3D" id="3.30.300.30">
    <property type="match status" value="1"/>
</dbReference>
<sequence>MMEGFVPWPAEFAERYRREGYWPGETLGGLPRLHSGRTALVDEHRSWTYAELDRDADRLAAGLRRLGIQAGDRVVVQLPNVGEFVVLCLACYRAGVVPVLALPGHRRTEIAYLCELSGAVAYVIPDRHGGFDFRELARDVAAVSPALQQVLVLGDPGEFTSLASVPAEPEPMPVPDPSGVAMLLLSGGTTGLPKLIPRTHDDYAYNVRASADLCAVNEDTCYLVVLPVSHNFAWGCPGVLGVLRVGGKVVLAGNGSPAEVFPLVARERVSMVALVPPLLVLWSDARRRFDVDLSSLRLLQVGGSKLAEPQARAALDAFGCTLQQVFGMAEGLLNFTRLDDPEEEVVTTQGRPLSPADEVRVVDQDGTGCGELLTRGPYTLRGYYRAEDHNRVAFTPDGYYRTGDLVRLTPAGNLVVEGRVKDQINRAGEKIAAVEIEGYLSEYPSIREAAVVGAADARLGERICAFVRVDGPAPSLTEIRSFLRSRGVAAFKAPDSIEVVNSWPLTSVGKIDKKALARILAERPQSDG</sequence>
<dbReference type="Pfam" id="PF13193">
    <property type="entry name" value="AMP-binding_C"/>
    <property type="match status" value="1"/>
</dbReference>
<dbReference type="Gene3D" id="3.40.50.980">
    <property type="match status" value="2"/>
</dbReference>
<dbReference type="STRING" id="76021.BS329_20570"/>
<evidence type="ECO:0000313" key="4">
    <source>
        <dbReference type="EMBL" id="OLZ50026.1"/>
    </source>
</evidence>
<feature type="domain" description="AMP-dependent synthetase/ligase" evidence="2">
    <location>
        <begin position="34"/>
        <end position="384"/>
    </location>
</feature>
<dbReference type="InterPro" id="IPR025110">
    <property type="entry name" value="AMP-bd_C"/>
</dbReference>
<organism evidence="4 5">
    <name type="scientific">Amycolatopsis coloradensis</name>
    <dbReference type="NCBI Taxonomy" id="76021"/>
    <lineage>
        <taxon>Bacteria</taxon>
        <taxon>Bacillati</taxon>
        <taxon>Actinomycetota</taxon>
        <taxon>Actinomycetes</taxon>
        <taxon>Pseudonocardiales</taxon>
        <taxon>Pseudonocardiaceae</taxon>
        <taxon>Amycolatopsis</taxon>
    </lineage>
</organism>
<dbReference type="PANTHER" id="PTHR43767:SF1">
    <property type="entry name" value="NONRIBOSOMAL PEPTIDE SYNTHASE PES1 (EUROFUNG)-RELATED"/>
    <property type="match status" value="1"/>
</dbReference>
<dbReference type="InterPro" id="IPR045851">
    <property type="entry name" value="AMP-bd_C_sf"/>
</dbReference>
<name>A0A1R0KQW4_9PSEU</name>
<comment type="caution">
    <text evidence="4">The sequence shown here is derived from an EMBL/GenBank/DDBJ whole genome shotgun (WGS) entry which is preliminary data.</text>
</comment>
<evidence type="ECO:0000259" key="2">
    <source>
        <dbReference type="Pfam" id="PF00501"/>
    </source>
</evidence>
<protein>
    <submittedName>
        <fullName evidence="4">2,3-dihydroxybenzoate-AMP ligase</fullName>
    </submittedName>
</protein>
<reference evidence="4 5" key="1">
    <citation type="submission" date="2016-01" db="EMBL/GenBank/DDBJ databases">
        <title>Amycolatopsis coloradensis genome sequencing and assembly.</title>
        <authorList>
            <person name="Mayilraj S."/>
        </authorList>
    </citation>
    <scope>NUCLEOTIDE SEQUENCE [LARGE SCALE GENOMIC DNA]</scope>
    <source>
        <strain evidence="4 5">DSM 44225</strain>
    </source>
</reference>
<dbReference type="AlphaFoldDB" id="A0A1R0KQW4"/>
<dbReference type="Pfam" id="PF00501">
    <property type="entry name" value="AMP-binding"/>
    <property type="match status" value="1"/>
</dbReference>
<dbReference type="InterPro" id="IPR000873">
    <property type="entry name" value="AMP-dep_synth/lig_dom"/>
</dbReference>
<dbReference type="EMBL" id="MQUQ01000011">
    <property type="protein sequence ID" value="OLZ50026.1"/>
    <property type="molecule type" value="Genomic_DNA"/>
</dbReference>
<dbReference type="OrthoDB" id="9803968at2"/>
<evidence type="ECO:0000313" key="5">
    <source>
        <dbReference type="Proteomes" id="UP000187486"/>
    </source>
</evidence>
<accession>A0A1R0KQW4</accession>
<keyword evidence="1 4" id="KW-0436">Ligase</keyword>
<evidence type="ECO:0000256" key="1">
    <source>
        <dbReference type="ARBA" id="ARBA00022598"/>
    </source>
</evidence>
<proteinExistence type="predicted"/>